<comment type="caution">
    <text evidence="2">The sequence shown here is derived from an EMBL/GenBank/DDBJ whole genome shotgun (WGS) entry which is preliminary data.</text>
</comment>
<dbReference type="InterPro" id="IPR039848">
    <property type="entry name" value="Ribosomal_mS35_mt"/>
</dbReference>
<feature type="region of interest" description="Disordered" evidence="1">
    <location>
        <begin position="50"/>
        <end position="77"/>
    </location>
</feature>
<protein>
    <submittedName>
        <fullName evidence="2">Uncharacterized protein</fullName>
    </submittedName>
</protein>
<name>A0ABC8S999_9AQUA</name>
<sequence>MNRALLRNLSPHARNLLSPPSLTYKPRPIGITAIPFYLSSASPKIRFFSSFENEPNPNPSPETSLAQPQNKELPVDVEDVSNKELKMKIEDYFKGNEEALPSILEAILRRKLAGKHEETDDEVMEELRMKPLDDVNDKEFESDFEEAHETDEEIDDLYNARDIVMKRMIKDEFFNMDDKKWDGMIKEAVEHGYLKDTKECEEILEDMLSWEKLLPGMFLSLNFFINAIE</sequence>
<keyword evidence="3" id="KW-1185">Reference proteome</keyword>
<dbReference type="PANTHER" id="PTHR13490:SF0">
    <property type="entry name" value="SMALL RIBOSOMAL SUBUNIT PROTEIN MS35"/>
    <property type="match status" value="1"/>
</dbReference>
<gene>
    <name evidence="2" type="ORF">ILEXP_LOCUS22091</name>
</gene>
<dbReference type="EMBL" id="CAUOFW020002452">
    <property type="protein sequence ID" value="CAK9153796.1"/>
    <property type="molecule type" value="Genomic_DNA"/>
</dbReference>
<organism evidence="2 3">
    <name type="scientific">Ilex paraguariensis</name>
    <name type="common">yerba mate</name>
    <dbReference type="NCBI Taxonomy" id="185542"/>
    <lineage>
        <taxon>Eukaryota</taxon>
        <taxon>Viridiplantae</taxon>
        <taxon>Streptophyta</taxon>
        <taxon>Embryophyta</taxon>
        <taxon>Tracheophyta</taxon>
        <taxon>Spermatophyta</taxon>
        <taxon>Magnoliopsida</taxon>
        <taxon>eudicotyledons</taxon>
        <taxon>Gunneridae</taxon>
        <taxon>Pentapetalae</taxon>
        <taxon>asterids</taxon>
        <taxon>campanulids</taxon>
        <taxon>Aquifoliales</taxon>
        <taxon>Aquifoliaceae</taxon>
        <taxon>Ilex</taxon>
    </lineage>
</organism>
<dbReference type="AlphaFoldDB" id="A0ABC8S999"/>
<evidence type="ECO:0000313" key="2">
    <source>
        <dbReference type="EMBL" id="CAK9153796.1"/>
    </source>
</evidence>
<dbReference type="PANTHER" id="PTHR13490">
    <property type="entry name" value="MITOCHONDRIAL 28S RIBOSOMAL PROTEIN S28"/>
    <property type="match status" value="1"/>
</dbReference>
<reference evidence="2 3" key="1">
    <citation type="submission" date="2024-02" db="EMBL/GenBank/DDBJ databases">
        <authorList>
            <person name="Vignale AGUSTIN F."/>
            <person name="Sosa J E."/>
            <person name="Modenutti C."/>
        </authorList>
    </citation>
    <scope>NUCLEOTIDE SEQUENCE [LARGE SCALE GENOMIC DNA]</scope>
</reference>
<evidence type="ECO:0000313" key="3">
    <source>
        <dbReference type="Proteomes" id="UP001642360"/>
    </source>
</evidence>
<evidence type="ECO:0000256" key="1">
    <source>
        <dbReference type="SAM" id="MobiDB-lite"/>
    </source>
</evidence>
<dbReference type="Proteomes" id="UP001642360">
    <property type="component" value="Unassembled WGS sequence"/>
</dbReference>
<accession>A0ABC8S999</accession>
<proteinExistence type="predicted"/>